<feature type="DNA-binding region" description="H-T-H motif" evidence="4">
    <location>
        <begin position="32"/>
        <end position="51"/>
    </location>
</feature>
<dbReference type="PANTHER" id="PTHR47506">
    <property type="entry name" value="TRANSCRIPTIONAL REGULATORY PROTEIN"/>
    <property type="match status" value="1"/>
</dbReference>
<protein>
    <submittedName>
        <fullName evidence="6">Transcriptional regulator, TetR family</fullName>
    </submittedName>
</protein>
<dbReference type="EMBL" id="FNLO01000012">
    <property type="protein sequence ID" value="SDV50646.1"/>
    <property type="molecule type" value="Genomic_DNA"/>
</dbReference>
<evidence type="ECO:0000256" key="1">
    <source>
        <dbReference type="ARBA" id="ARBA00023015"/>
    </source>
</evidence>
<evidence type="ECO:0000313" key="6">
    <source>
        <dbReference type="EMBL" id="SDV50646.1"/>
    </source>
</evidence>
<gene>
    <name evidence="6" type="ORF">SAMN05216551_112157</name>
</gene>
<dbReference type="GO" id="GO:0003677">
    <property type="term" value="F:DNA binding"/>
    <property type="evidence" value="ECO:0007669"/>
    <property type="project" value="UniProtKB-UniRule"/>
</dbReference>
<evidence type="ECO:0000256" key="3">
    <source>
        <dbReference type="ARBA" id="ARBA00023163"/>
    </source>
</evidence>
<dbReference type="Pfam" id="PF00440">
    <property type="entry name" value="TetR_N"/>
    <property type="match status" value="1"/>
</dbReference>
<dbReference type="InterPro" id="IPR001647">
    <property type="entry name" value="HTH_TetR"/>
</dbReference>
<reference evidence="7" key="1">
    <citation type="submission" date="2016-09" db="EMBL/GenBank/DDBJ databases">
        <authorList>
            <person name="Varghese N."/>
            <person name="Submissions S."/>
        </authorList>
    </citation>
    <scope>NUCLEOTIDE SEQUENCE [LARGE SCALE GENOMIC DNA]</scope>
    <source>
        <strain evidence="7">JS23</strain>
    </source>
</reference>
<dbReference type="AlphaFoldDB" id="A0A1H2PU29"/>
<evidence type="ECO:0000313" key="7">
    <source>
        <dbReference type="Proteomes" id="UP000243719"/>
    </source>
</evidence>
<keyword evidence="1" id="KW-0805">Transcription regulation</keyword>
<dbReference type="OrthoDB" id="9798857at2"/>
<evidence type="ECO:0000256" key="2">
    <source>
        <dbReference type="ARBA" id="ARBA00023125"/>
    </source>
</evidence>
<dbReference type="InterPro" id="IPR036271">
    <property type="entry name" value="Tet_transcr_reg_TetR-rel_C_sf"/>
</dbReference>
<dbReference type="STRING" id="1770053.SAMN05216551_112157"/>
<dbReference type="Gene3D" id="1.10.357.10">
    <property type="entry name" value="Tetracycline Repressor, domain 2"/>
    <property type="match status" value="1"/>
</dbReference>
<dbReference type="InterPro" id="IPR009057">
    <property type="entry name" value="Homeodomain-like_sf"/>
</dbReference>
<dbReference type="SUPFAM" id="SSF46689">
    <property type="entry name" value="Homeodomain-like"/>
    <property type="match status" value="1"/>
</dbReference>
<keyword evidence="2 4" id="KW-0238">DNA-binding</keyword>
<dbReference type="Gene3D" id="1.10.10.60">
    <property type="entry name" value="Homeodomain-like"/>
    <property type="match status" value="1"/>
</dbReference>
<dbReference type="PROSITE" id="PS50977">
    <property type="entry name" value="HTH_TETR_2"/>
    <property type="match status" value="1"/>
</dbReference>
<name>A0A1H2PU29_9BURK</name>
<organism evidence="6 7">
    <name type="scientific">Chitinasiproducens palmae</name>
    <dbReference type="NCBI Taxonomy" id="1770053"/>
    <lineage>
        <taxon>Bacteria</taxon>
        <taxon>Pseudomonadati</taxon>
        <taxon>Pseudomonadota</taxon>
        <taxon>Betaproteobacteria</taxon>
        <taxon>Burkholderiales</taxon>
        <taxon>Burkholderiaceae</taxon>
        <taxon>Chitinasiproducens</taxon>
    </lineage>
</organism>
<keyword evidence="3" id="KW-0804">Transcription</keyword>
<feature type="domain" description="HTH tetR-type" evidence="5">
    <location>
        <begin position="9"/>
        <end position="69"/>
    </location>
</feature>
<dbReference type="PRINTS" id="PR00455">
    <property type="entry name" value="HTHTETR"/>
</dbReference>
<keyword evidence="7" id="KW-1185">Reference proteome</keyword>
<sequence length="190" mass="20783">MGHSQAEKQESRKRIVDTASRLFRERGIDRVGLAEVMKESGLTVGAFYRHFDSRDELVAQALADACSEPEACGKSATALEDAMRRYLADSHRDDPGSGCPLATLVNDVARCDDATRQVYTDFVKQTLQRLADLVDEAAPERRVALATLQLSAWIGAISLSRAVSDRALSDQILTSVADQLARGYCGERHA</sequence>
<dbReference type="Proteomes" id="UP000243719">
    <property type="component" value="Unassembled WGS sequence"/>
</dbReference>
<evidence type="ECO:0000259" key="5">
    <source>
        <dbReference type="PROSITE" id="PS50977"/>
    </source>
</evidence>
<evidence type="ECO:0000256" key="4">
    <source>
        <dbReference type="PROSITE-ProRule" id="PRU00335"/>
    </source>
</evidence>
<proteinExistence type="predicted"/>
<dbReference type="RefSeq" id="WP_091911763.1">
    <property type="nucleotide sequence ID" value="NZ_FNLO01000012.1"/>
</dbReference>
<accession>A0A1H2PU29</accession>
<dbReference type="SUPFAM" id="SSF48498">
    <property type="entry name" value="Tetracyclin repressor-like, C-terminal domain"/>
    <property type="match status" value="1"/>
</dbReference>
<dbReference type="PANTHER" id="PTHR47506:SF7">
    <property type="entry name" value="TRANSCRIPTIONAL REGULATORY PROTEIN"/>
    <property type="match status" value="1"/>
</dbReference>